<keyword evidence="9" id="KW-0675">Receptor</keyword>
<evidence type="ECO:0000256" key="5">
    <source>
        <dbReference type="ARBA" id="ARBA00022833"/>
    </source>
</evidence>
<dbReference type="SMART" id="SM00399">
    <property type="entry name" value="ZnF_C4"/>
    <property type="match status" value="1"/>
</dbReference>
<name>A0A915ABH6_PARUN</name>
<feature type="region of interest" description="Disordered" evidence="11">
    <location>
        <begin position="1"/>
        <end position="42"/>
    </location>
</feature>
<evidence type="ECO:0000256" key="2">
    <source>
        <dbReference type="ARBA" id="ARBA00005993"/>
    </source>
</evidence>
<keyword evidence="7" id="KW-0238">DNA-binding</keyword>
<keyword evidence="6" id="KW-0805">Transcription regulation</keyword>
<comment type="similarity">
    <text evidence="2">Belongs to the nuclear hormone receptor family.</text>
</comment>
<evidence type="ECO:0000256" key="7">
    <source>
        <dbReference type="ARBA" id="ARBA00023125"/>
    </source>
</evidence>
<dbReference type="InterPro" id="IPR049636">
    <property type="entry name" value="HNF4-like_DBD"/>
</dbReference>
<keyword evidence="10" id="KW-0539">Nucleus</keyword>
<dbReference type="InterPro" id="IPR050274">
    <property type="entry name" value="Nuclear_hormone_rcpt_NR2"/>
</dbReference>
<keyword evidence="3" id="KW-0479">Metal-binding</keyword>
<dbReference type="Pfam" id="PF00104">
    <property type="entry name" value="Hormone_recep"/>
    <property type="match status" value="1"/>
</dbReference>
<dbReference type="GO" id="GO:0003700">
    <property type="term" value="F:DNA-binding transcription factor activity"/>
    <property type="evidence" value="ECO:0007669"/>
    <property type="project" value="InterPro"/>
</dbReference>
<feature type="domain" description="Nuclear receptor" evidence="12">
    <location>
        <begin position="62"/>
        <end position="138"/>
    </location>
</feature>
<dbReference type="Proteomes" id="UP000887569">
    <property type="component" value="Unplaced"/>
</dbReference>
<keyword evidence="5" id="KW-0862">Zinc</keyword>
<reference evidence="15" key="1">
    <citation type="submission" date="2022-11" db="UniProtKB">
        <authorList>
            <consortium name="WormBaseParasite"/>
        </authorList>
    </citation>
    <scope>IDENTIFICATION</scope>
</reference>
<dbReference type="PANTHER" id="PTHR24083">
    <property type="entry name" value="NUCLEAR HORMONE RECEPTOR"/>
    <property type="match status" value="1"/>
</dbReference>
<evidence type="ECO:0000259" key="13">
    <source>
        <dbReference type="PROSITE" id="PS51843"/>
    </source>
</evidence>
<dbReference type="PRINTS" id="PR00047">
    <property type="entry name" value="STROIDFINGER"/>
</dbReference>
<evidence type="ECO:0000256" key="11">
    <source>
        <dbReference type="SAM" id="MobiDB-lite"/>
    </source>
</evidence>
<proteinExistence type="inferred from homology"/>
<keyword evidence="14" id="KW-1185">Reference proteome</keyword>
<keyword evidence="4" id="KW-0863">Zinc-finger</keyword>
<dbReference type="SUPFAM" id="SSF57716">
    <property type="entry name" value="Glucocorticoid receptor-like (DNA-binding domain)"/>
    <property type="match status" value="1"/>
</dbReference>
<dbReference type="InterPro" id="IPR001628">
    <property type="entry name" value="Znf_hrmn_rcpt"/>
</dbReference>
<dbReference type="AlphaFoldDB" id="A0A915ABH6"/>
<sequence>MAESDSQYPTHILSPPSISSEDDQAARSNYDAPGRADKISPDKIPTDIEQFASVGVAVNRCPPFCNVCGGPATGHHYGTASCNGCRAFFRRSFIARRRYKCQARGFCNLKYQGRHSLCRACRYKKCLEVGMNKELIQLPKNYDTDRIGREQFVLNNDPNRPISIRPIMRDLFHTDGGQLAAVVGSLLYAETQSDFLRRSTFDPSENTINSLIDLINAPNQLANSQKYKLVAEWPAKQAPPMDRHGDGLPCTAKNWLLCDLVLTVEFAKSFNAFKRLSLHDKLVLLRNAAAANFSMMQSYYSYENMSNTIVFPDGIFPILFTKRPMPLEVIVLCKGVDSFTRSMADRCEYVLLKAIIFTHFDLTQPKSKPSSR</sequence>
<dbReference type="GO" id="GO:0008270">
    <property type="term" value="F:zinc ion binding"/>
    <property type="evidence" value="ECO:0007669"/>
    <property type="project" value="UniProtKB-KW"/>
</dbReference>
<comment type="subcellular location">
    <subcellularLocation>
        <location evidence="1">Nucleus</location>
    </subcellularLocation>
</comment>
<accession>A0A915ABH6</accession>
<dbReference type="SUPFAM" id="SSF48508">
    <property type="entry name" value="Nuclear receptor ligand-binding domain"/>
    <property type="match status" value="1"/>
</dbReference>
<evidence type="ECO:0000256" key="1">
    <source>
        <dbReference type="ARBA" id="ARBA00004123"/>
    </source>
</evidence>
<protein>
    <submittedName>
        <fullName evidence="15">Nuclear receptor domain-containing protein</fullName>
    </submittedName>
</protein>
<dbReference type="InterPro" id="IPR001723">
    <property type="entry name" value="Nuclear_hrmn_rcpt"/>
</dbReference>
<dbReference type="GO" id="GO:0000978">
    <property type="term" value="F:RNA polymerase II cis-regulatory region sequence-specific DNA binding"/>
    <property type="evidence" value="ECO:0007669"/>
    <property type="project" value="InterPro"/>
</dbReference>
<dbReference type="PRINTS" id="PR00398">
    <property type="entry name" value="STRDHORMONER"/>
</dbReference>
<dbReference type="InterPro" id="IPR013088">
    <property type="entry name" value="Znf_NHR/GATA"/>
</dbReference>
<dbReference type="FunFam" id="3.30.50.10:FF:000030">
    <property type="entry name" value="Nuclear Hormone Receptor family"/>
    <property type="match status" value="1"/>
</dbReference>
<dbReference type="Gene3D" id="3.30.50.10">
    <property type="entry name" value="Erythroid Transcription Factor GATA-1, subunit A"/>
    <property type="match status" value="1"/>
</dbReference>
<dbReference type="WBParaSite" id="PgR002_g188_t05">
    <property type="protein sequence ID" value="PgR002_g188_t05"/>
    <property type="gene ID" value="PgR002_g188"/>
</dbReference>
<evidence type="ECO:0000256" key="3">
    <source>
        <dbReference type="ARBA" id="ARBA00022723"/>
    </source>
</evidence>
<evidence type="ECO:0000313" key="15">
    <source>
        <dbReference type="WBParaSite" id="PgR002_g188_t05"/>
    </source>
</evidence>
<evidence type="ECO:0000256" key="4">
    <source>
        <dbReference type="ARBA" id="ARBA00022771"/>
    </source>
</evidence>
<dbReference type="Gene3D" id="1.10.565.10">
    <property type="entry name" value="Retinoid X Receptor"/>
    <property type="match status" value="1"/>
</dbReference>
<evidence type="ECO:0000256" key="10">
    <source>
        <dbReference type="ARBA" id="ARBA00023242"/>
    </source>
</evidence>
<dbReference type="CDD" id="cd06960">
    <property type="entry name" value="NR_DBD_HNF4A"/>
    <property type="match status" value="1"/>
</dbReference>
<evidence type="ECO:0000256" key="8">
    <source>
        <dbReference type="ARBA" id="ARBA00023163"/>
    </source>
</evidence>
<dbReference type="PROSITE" id="PS51030">
    <property type="entry name" value="NUCLEAR_REC_DBD_2"/>
    <property type="match status" value="1"/>
</dbReference>
<dbReference type="Pfam" id="PF00105">
    <property type="entry name" value="zf-C4"/>
    <property type="match status" value="1"/>
</dbReference>
<dbReference type="PROSITE" id="PS51843">
    <property type="entry name" value="NR_LBD"/>
    <property type="match status" value="1"/>
</dbReference>
<feature type="domain" description="NR LBD" evidence="13">
    <location>
        <begin position="178"/>
        <end position="372"/>
    </location>
</feature>
<evidence type="ECO:0000313" key="14">
    <source>
        <dbReference type="Proteomes" id="UP000887569"/>
    </source>
</evidence>
<organism evidence="14 15">
    <name type="scientific">Parascaris univalens</name>
    <name type="common">Nematode worm</name>
    <dbReference type="NCBI Taxonomy" id="6257"/>
    <lineage>
        <taxon>Eukaryota</taxon>
        <taxon>Metazoa</taxon>
        <taxon>Ecdysozoa</taxon>
        <taxon>Nematoda</taxon>
        <taxon>Chromadorea</taxon>
        <taxon>Rhabditida</taxon>
        <taxon>Spirurina</taxon>
        <taxon>Ascaridomorpha</taxon>
        <taxon>Ascaridoidea</taxon>
        <taxon>Ascarididae</taxon>
        <taxon>Parascaris</taxon>
    </lineage>
</organism>
<evidence type="ECO:0000256" key="6">
    <source>
        <dbReference type="ARBA" id="ARBA00023015"/>
    </source>
</evidence>
<keyword evidence="8" id="KW-0804">Transcription</keyword>
<dbReference type="GO" id="GO:0005634">
    <property type="term" value="C:nucleus"/>
    <property type="evidence" value="ECO:0007669"/>
    <property type="project" value="UniProtKB-SubCell"/>
</dbReference>
<evidence type="ECO:0000259" key="12">
    <source>
        <dbReference type="PROSITE" id="PS51030"/>
    </source>
</evidence>
<dbReference type="InterPro" id="IPR000536">
    <property type="entry name" value="Nucl_hrmn_rcpt_lig-bd"/>
</dbReference>
<dbReference type="InterPro" id="IPR035500">
    <property type="entry name" value="NHR-like_dom_sf"/>
</dbReference>
<evidence type="ECO:0000256" key="9">
    <source>
        <dbReference type="ARBA" id="ARBA00023170"/>
    </source>
</evidence>